<protein>
    <submittedName>
        <fullName evidence="1">Uncharacterized protein</fullName>
    </submittedName>
</protein>
<keyword evidence="2" id="KW-1185">Reference proteome</keyword>
<name>A0A6A4HGH8_9AGAR</name>
<dbReference type="EMBL" id="ML769509">
    <property type="protein sequence ID" value="KAE9396718.1"/>
    <property type="molecule type" value="Genomic_DNA"/>
</dbReference>
<reference evidence="1" key="1">
    <citation type="journal article" date="2019" name="Environ. Microbiol.">
        <title>Fungal ecological strategies reflected in gene transcription - a case study of two litter decomposers.</title>
        <authorList>
            <person name="Barbi F."/>
            <person name="Kohler A."/>
            <person name="Barry K."/>
            <person name="Baskaran P."/>
            <person name="Daum C."/>
            <person name="Fauchery L."/>
            <person name="Ihrmark K."/>
            <person name="Kuo A."/>
            <person name="LaButti K."/>
            <person name="Lipzen A."/>
            <person name="Morin E."/>
            <person name="Grigoriev I.V."/>
            <person name="Henrissat B."/>
            <person name="Lindahl B."/>
            <person name="Martin F."/>
        </authorList>
    </citation>
    <scope>NUCLEOTIDE SEQUENCE</scope>
    <source>
        <strain evidence="1">JB14</strain>
    </source>
</reference>
<dbReference type="AlphaFoldDB" id="A0A6A4HGH8"/>
<proteinExistence type="predicted"/>
<accession>A0A6A4HGH8</accession>
<dbReference type="Proteomes" id="UP000799118">
    <property type="component" value="Unassembled WGS sequence"/>
</dbReference>
<gene>
    <name evidence="1" type="ORF">BT96DRAFT_941493</name>
</gene>
<sequence>MSPFYNKAEIELDAASDSKVSKDNLFVYLKAGVSAGCNARPNTGKDESFPGRQLPGRFHLQRWRIVQQERVGLVVVLVPGGELTEYGTSMTEQAWTRCQSLTLGRPEPISAHLWRRANTISYATFASILAEKLLQTRVNKGTCIKKEDGRHCACALRRRLETEGTSAAGNCLTERKILSRKERQPSLSEDRKELLAPANLYDWDN</sequence>
<organism evidence="1 2">
    <name type="scientific">Gymnopus androsaceus JB14</name>
    <dbReference type="NCBI Taxonomy" id="1447944"/>
    <lineage>
        <taxon>Eukaryota</taxon>
        <taxon>Fungi</taxon>
        <taxon>Dikarya</taxon>
        <taxon>Basidiomycota</taxon>
        <taxon>Agaricomycotina</taxon>
        <taxon>Agaricomycetes</taxon>
        <taxon>Agaricomycetidae</taxon>
        <taxon>Agaricales</taxon>
        <taxon>Marasmiineae</taxon>
        <taxon>Omphalotaceae</taxon>
        <taxon>Gymnopus</taxon>
    </lineage>
</organism>
<evidence type="ECO:0000313" key="1">
    <source>
        <dbReference type="EMBL" id="KAE9396718.1"/>
    </source>
</evidence>
<evidence type="ECO:0000313" key="2">
    <source>
        <dbReference type="Proteomes" id="UP000799118"/>
    </source>
</evidence>